<dbReference type="EMBL" id="LXWF01000004">
    <property type="protein sequence ID" value="ORC24436.1"/>
    <property type="molecule type" value="Genomic_DNA"/>
</dbReference>
<dbReference type="AlphaFoldDB" id="A0A1Y1RT46"/>
<dbReference type="PROSITE" id="PS01050">
    <property type="entry name" value="YJEF_C_2"/>
    <property type="match status" value="1"/>
</dbReference>
<dbReference type="InterPro" id="IPR017953">
    <property type="entry name" value="Carbohydrate_kinase_pred_CS"/>
</dbReference>
<dbReference type="CDD" id="cd01171">
    <property type="entry name" value="YXKO-related"/>
    <property type="match status" value="1"/>
</dbReference>
<dbReference type="HAMAP" id="MF_01965">
    <property type="entry name" value="NADHX_dehydratase"/>
    <property type="match status" value="1"/>
</dbReference>
<feature type="binding site" evidence="6">
    <location>
        <position position="148"/>
    </location>
    <ligand>
        <name>(6S)-NADPHX</name>
        <dbReference type="ChEBI" id="CHEBI:64076"/>
    </ligand>
</feature>
<keyword evidence="2 6" id="KW-0067">ATP-binding</keyword>
<evidence type="ECO:0000313" key="8">
    <source>
        <dbReference type="EMBL" id="ORC24436.1"/>
    </source>
</evidence>
<feature type="binding site" evidence="6">
    <location>
        <position position="230"/>
    </location>
    <ligand>
        <name>AMP</name>
        <dbReference type="ChEBI" id="CHEBI:456215"/>
    </ligand>
</feature>
<evidence type="ECO:0000256" key="1">
    <source>
        <dbReference type="ARBA" id="ARBA00022741"/>
    </source>
</evidence>
<feature type="binding site" evidence="6">
    <location>
        <position position="99"/>
    </location>
    <ligand>
        <name>(6S)-NADPHX</name>
        <dbReference type="ChEBI" id="CHEBI:64076"/>
    </ligand>
</feature>
<keyword evidence="3 6" id="KW-0521">NADP</keyword>
<dbReference type="Gene3D" id="3.40.1190.20">
    <property type="match status" value="1"/>
</dbReference>
<protein>
    <recommendedName>
        <fullName evidence="6">ADP-dependent (S)-NAD(P)H-hydrate dehydratase</fullName>
        <ecNumber evidence="6">4.2.1.136</ecNumber>
    </recommendedName>
    <alternativeName>
        <fullName evidence="6">ADP-dependent NAD(P)HX dehydratase</fullName>
    </alternativeName>
</protein>
<dbReference type="InterPro" id="IPR029056">
    <property type="entry name" value="Ribokinase-like"/>
</dbReference>
<keyword evidence="9" id="KW-1185">Reference proteome</keyword>
<proteinExistence type="inferred from homology"/>
<evidence type="ECO:0000256" key="3">
    <source>
        <dbReference type="ARBA" id="ARBA00022857"/>
    </source>
</evidence>
<dbReference type="EC" id="4.2.1.136" evidence="6"/>
<name>A0A1Y1RT46_9MICC</name>
<dbReference type="GO" id="GO:0052856">
    <property type="term" value="F:NAD(P)HX epimerase activity"/>
    <property type="evidence" value="ECO:0007669"/>
    <property type="project" value="TreeGrafter"/>
</dbReference>
<evidence type="ECO:0000259" key="7">
    <source>
        <dbReference type="PROSITE" id="PS51383"/>
    </source>
</evidence>
<organism evidence="8 9">
    <name type="scientific">Rothia nasimurium</name>
    <dbReference type="NCBI Taxonomy" id="85336"/>
    <lineage>
        <taxon>Bacteria</taxon>
        <taxon>Bacillati</taxon>
        <taxon>Actinomycetota</taxon>
        <taxon>Actinomycetes</taxon>
        <taxon>Micrococcales</taxon>
        <taxon>Micrococcaceae</taxon>
        <taxon>Rothia</taxon>
    </lineage>
</organism>
<sequence length="307" mass="31159">MPTPTALTLKRCASVLVAPNETSHKYTRGVLGLVTGSDTYPGAALMSARAAVNTGAGLVRFVGSEALAFKVQLAVPETVCSSFTEPSAVRVDAWGLGSGLHGQTRERQVTQVLETGAAAIVDAGTVPLAARLVTDGLKLGPHQIMTPHAGELTEALAWLVALAPHTLPGLKEPPERRDVEESPAEYALIAARALGATVLLKGGVTTVASPCGELLSVGGNTPWLATAGSGDTLTGVLGALLAGYRARSSAHGGRETDYAYLAGAGALVHGLAAELVHEGGPRGPVPPTLVAQKLPAAVGIAVSQVTR</sequence>
<comment type="caution">
    <text evidence="8">The sequence shown here is derived from an EMBL/GenBank/DDBJ whole genome shotgun (WGS) entry which is preliminary data.</text>
</comment>
<feature type="domain" description="YjeF C-terminal" evidence="7">
    <location>
        <begin position="8"/>
        <end position="305"/>
    </location>
</feature>
<evidence type="ECO:0000256" key="5">
    <source>
        <dbReference type="ARBA" id="ARBA00023239"/>
    </source>
</evidence>
<dbReference type="Pfam" id="PF01256">
    <property type="entry name" value="Carb_kinase"/>
    <property type="match status" value="1"/>
</dbReference>
<evidence type="ECO:0000313" key="9">
    <source>
        <dbReference type="Proteomes" id="UP000192359"/>
    </source>
</evidence>
<dbReference type="Proteomes" id="UP000192359">
    <property type="component" value="Unassembled WGS sequence"/>
</dbReference>
<dbReference type="RefSeq" id="WP_083090753.1">
    <property type="nucleotide sequence ID" value="NZ_LXWF01000004.1"/>
</dbReference>
<keyword evidence="4 6" id="KW-0520">NAD</keyword>
<keyword evidence="5 6" id="KW-0456">Lyase</keyword>
<evidence type="ECO:0000256" key="4">
    <source>
        <dbReference type="ARBA" id="ARBA00023027"/>
    </source>
</evidence>
<accession>A0A1Y1RT46</accession>
<keyword evidence="1 6" id="KW-0547">Nucleotide-binding</keyword>
<dbReference type="GO" id="GO:0110051">
    <property type="term" value="P:metabolite repair"/>
    <property type="evidence" value="ECO:0007669"/>
    <property type="project" value="TreeGrafter"/>
</dbReference>
<comment type="catalytic activity">
    <reaction evidence="6">
        <text>(6S)-NADHX + ADP = AMP + phosphate + NADH + H(+)</text>
        <dbReference type="Rhea" id="RHEA:32223"/>
        <dbReference type="ChEBI" id="CHEBI:15378"/>
        <dbReference type="ChEBI" id="CHEBI:43474"/>
        <dbReference type="ChEBI" id="CHEBI:57945"/>
        <dbReference type="ChEBI" id="CHEBI:64074"/>
        <dbReference type="ChEBI" id="CHEBI:456215"/>
        <dbReference type="ChEBI" id="CHEBI:456216"/>
        <dbReference type="EC" id="4.2.1.136"/>
    </reaction>
</comment>
<dbReference type="PROSITE" id="PS51383">
    <property type="entry name" value="YJEF_C_3"/>
    <property type="match status" value="1"/>
</dbReference>
<dbReference type="GO" id="GO:0046496">
    <property type="term" value="P:nicotinamide nucleotide metabolic process"/>
    <property type="evidence" value="ECO:0007669"/>
    <property type="project" value="UniProtKB-UniRule"/>
</dbReference>
<evidence type="ECO:0000256" key="2">
    <source>
        <dbReference type="ARBA" id="ARBA00022840"/>
    </source>
</evidence>
<dbReference type="OrthoDB" id="9806925at2"/>
<feature type="binding site" evidence="6">
    <location>
        <begin position="201"/>
        <end position="205"/>
    </location>
    <ligand>
        <name>AMP</name>
        <dbReference type="ChEBI" id="CHEBI:456215"/>
    </ligand>
</feature>
<dbReference type="PANTHER" id="PTHR12592">
    <property type="entry name" value="ATP-DEPENDENT (S)-NAD(P)H-HYDRATE DEHYDRATASE FAMILY MEMBER"/>
    <property type="match status" value="1"/>
</dbReference>
<dbReference type="PANTHER" id="PTHR12592:SF0">
    <property type="entry name" value="ATP-DEPENDENT (S)-NAD(P)H-HYDRATE DEHYDRATASE"/>
    <property type="match status" value="1"/>
</dbReference>
<comment type="similarity">
    <text evidence="6">Belongs to the NnrD/CARKD family.</text>
</comment>
<dbReference type="SUPFAM" id="SSF53613">
    <property type="entry name" value="Ribokinase-like"/>
    <property type="match status" value="1"/>
</dbReference>
<dbReference type="GO" id="GO:0052855">
    <property type="term" value="F:ADP-dependent NAD(P)H-hydrate dehydratase activity"/>
    <property type="evidence" value="ECO:0007669"/>
    <property type="project" value="UniProtKB-UniRule"/>
</dbReference>
<dbReference type="InterPro" id="IPR000631">
    <property type="entry name" value="CARKD"/>
</dbReference>
<feature type="binding site" evidence="6">
    <location>
        <position position="231"/>
    </location>
    <ligand>
        <name>(6S)-NADPHX</name>
        <dbReference type="ChEBI" id="CHEBI:64076"/>
    </ligand>
</feature>
<comment type="cofactor">
    <cofactor evidence="6">
        <name>Mg(2+)</name>
        <dbReference type="ChEBI" id="CHEBI:18420"/>
    </cofactor>
</comment>
<dbReference type="GO" id="GO:0005524">
    <property type="term" value="F:ATP binding"/>
    <property type="evidence" value="ECO:0007669"/>
    <property type="project" value="UniProtKB-KW"/>
</dbReference>
<evidence type="ECO:0000256" key="6">
    <source>
        <dbReference type="HAMAP-Rule" id="MF_01965"/>
    </source>
</evidence>
<comment type="subunit">
    <text evidence="6">Homotetramer.</text>
</comment>
<comment type="catalytic activity">
    <reaction evidence="6">
        <text>(6S)-NADPHX + ADP = AMP + phosphate + NADPH + H(+)</text>
        <dbReference type="Rhea" id="RHEA:32235"/>
        <dbReference type="ChEBI" id="CHEBI:15378"/>
        <dbReference type="ChEBI" id="CHEBI:43474"/>
        <dbReference type="ChEBI" id="CHEBI:57783"/>
        <dbReference type="ChEBI" id="CHEBI:64076"/>
        <dbReference type="ChEBI" id="CHEBI:456215"/>
        <dbReference type="ChEBI" id="CHEBI:456216"/>
        <dbReference type="EC" id="4.2.1.136"/>
    </reaction>
</comment>
<comment type="function">
    <text evidence="6">Catalyzes the dehydration of the S-form of NAD(P)HX at the expense of ADP, which is converted to AMP. Together with NAD(P)HX epimerase, which catalyzes the epimerization of the S- and R-forms, the enzyme allows the repair of both epimers of NAD(P)HX, a damaged form of NAD(P)H that is a result of enzymatic or heat-dependent hydration.</text>
</comment>
<feature type="binding site" evidence="6">
    <location>
        <position position="43"/>
    </location>
    <ligand>
        <name>(6S)-NADPHX</name>
        <dbReference type="ChEBI" id="CHEBI:64076"/>
    </ligand>
</feature>
<reference evidence="8 9" key="1">
    <citation type="submission" date="2016-05" db="EMBL/GenBank/DDBJ databases">
        <title>Draft genome sequence of a porcine commensal Rothia nasimurium.</title>
        <authorList>
            <person name="Gaiser R.A."/>
            <person name="Van Baarlen P."/>
            <person name="Wells J.M."/>
        </authorList>
    </citation>
    <scope>NUCLEOTIDE SEQUENCE [LARGE SCALE GENOMIC DNA]</scope>
    <source>
        <strain evidence="8 9">PT-32</strain>
    </source>
</reference>
<gene>
    <name evidence="6" type="primary">nnrD</name>
    <name evidence="8" type="ORF">A7979_09780</name>
</gene>